<proteinExistence type="predicted"/>
<name>X0RIH7_9ZZZZ</name>
<protein>
    <submittedName>
        <fullName evidence="1">Uncharacterized protein</fullName>
    </submittedName>
</protein>
<organism evidence="1">
    <name type="scientific">marine sediment metagenome</name>
    <dbReference type="NCBI Taxonomy" id="412755"/>
    <lineage>
        <taxon>unclassified sequences</taxon>
        <taxon>metagenomes</taxon>
        <taxon>ecological metagenomes</taxon>
    </lineage>
</organism>
<sequence>MVDEGENVLEGILPLKVVNQGLTLDLELFEFPEKRSPLQGRFELRIR</sequence>
<evidence type="ECO:0000313" key="1">
    <source>
        <dbReference type="EMBL" id="GAF68563.1"/>
    </source>
</evidence>
<reference evidence="1" key="1">
    <citation type="journal article" date="2014" name="Front. Microbiol.">
        <title>High frequency of phylogenetically diverse reductive dehalogenase-homologous genes in deep subseafloor sedimentary metagenomes.</title>
        <authorList>
            <person name="Kawai M."/>
            <person name="Futagami T."/>
            <person name="Toyoda A."/>
            <person name="Takaki Y."/>
            <person name="Nishi S."/>
            <person name="Hori S."/>
            <person name="Arai W."/>
            <person name="Tsubouchi T."/>
            <person name="Morono Y."/>
            <person name="Uchiyama I."/>
            <person name="Ito T."/>
            <person name="Fujiyama A."/>
            <person name="Inagaki F."/>
            <person name="Takami H."/>
        </authorList>
    </citation>
    <scope>NUCLEOTIDE SEQUENCE</scope>
    <source>
        <strain evidence="1">Expedition CK06-06</strain>
    </source>
</reference>
<accession>X0RIH7</accession>
<comment type="caution">
    <text evidence="1">The sequence shown here is derived from an EMBL/GenBank/DDBJ whole genome shotgun (WGS) entry which is preliminary data.</text>
</comment>
<gene>
    <name evidence="1" type="ORF">S01H1_12495</name>
</gene>
<dbReference type="AlphaFoldDB" id="X0RIH7"/>
<dbReference type="EMBL" id="BARS01006419">
    <property type="protein sequence ID" value="GAF68563.1"/>
    <property type="molecule type" value="Genomic_DNA"/>
</dbReference>